<accession>A0A4Z2JEG6</accession>
<feature type="region of interest" description="Disordered" evidence="1">
    <location>
        <begin position="137"/>
        <end position="200"/>
    </location>
</feature>
<keyword evidence="2" id="KW-0176">Collagen</keyword>
<keyword evidence="3" id="KW-1185">Reference proteome</keyword>
<evidence type="ECO:0000313" key="2">
    <source>
        <dbReference type="EMBL" id="TNN88048.1"/>
    </source>
</evidence>
<dbReference type="GO" id="GO:0031012">
    <property type="term" value="C:extracellular matrix"/>
    <property type="evidence" value="ECO:0007669"/>
    <property type="project" value="TreeGrafter"/>
</dbReference>
<dbReference type="InterPro" id="IPR008160">
    <property type="entry name" value="Collagen"/>
</dbReference>
<feature type="region of interest" description="Disordered" evidence="1">
    <location>
        <begin position="233"/>
        <end position="309"/>
    </location>
</feature>
<feature type="compositionally biased region" description="Basic and acidic residues" evidence="1">
    <location>
        <begin position="285"/>
        <end position="294"/>
    </location>
</feature>
<dbReference type="EMBL" id="SRLO01000007">
    <property type="protein sequence ID" value="TNN88048.1"/>
    <property type="molecule type" value="Genomic_DNA"/>
</dbReference>
<proteinExistence type="predicted"/>
<dbReference type="GO" id="GO:0030198">
    <property type="term" value="P:extracellular matrix organization"/>
    <property type="evidence" value="ECO:0007669"/>
    <property type="project" value="TreeGrafter"/>
</dbReference>
<evidence type="ECO:0000256" key="1">
    <source>
        <dbReference type="SAM" id="MobiDB-lite"/>
    </source>
</evidence>
<protein>
    <submittedName>
        <fullName evidence="2">Collagen alpha-2(IX) chain</fullName>
    </submittedName>
</protein>
<feature type="compositionally biased region" description="Low complexity" evidence="1">
    <location>
        <begin position="247"/>
        <end position="256"/>
    </location>
</feature>
<dbReference type="Proteomes" id="UP000314294">
    <property type="component" value="Unassembled WGS sequence"/>
</dbReference>
<comment type="caution">
    <text evidence="2">The sequence shown here is derived from an EMBL/GenBank/DDBJ whole genome shotgun (WGS) entry which is preliminary data.</text>
</comment>
<dbReference type="PANTHER" id="PTHR24023">
    <property type="entry name" value="COLLAGEN ALPHA"/>
    <property type="match status" value="1"/>
</dbReference>
<dbReference type="GO" id="GO:0005615">
    <property type="term" value="C:extracellular space"/>
    <property type="evidence" value="ECO:0007669"/>
    <property type="project" value="TreeGrafter"/>
</dbReference>
<organism evidence="2 3">
    <name type="scientific">Liparis tanakae</name>
    <name type="common">Tanaka's snailfish</name>
    <dbReference type="NCBI Taxonomy" id="230148"/>
    <lineage>
        <taxon>Eukaryota</taxon>
        <taxon>Metazoa</taxon>
        <taxon>Chordata</taxon>
        <taxon>Craniata</taxon>
        <taxon>Vertebrata</taxon>
        <taxon>Euteleostomi</taxon>
        <taxon>Actinopterygii</taxon>
        <taxon>Neopterygii</taxon>
        <taxon>Teleostei</taxon>
        <taxon>Neoteleostei</taxon>
        <taxon>Acanthomorphata</taxon>
        <taxon>Eupercaria</taxon>
        <taxon>Perciformes</taxon>
        <taxon>Cottioidei</taxon>
        <taxon>Cottales</taxon>
        <taxon>Liparidae</taxon>
        <taxon>Liparis</taxon>
    </lineage>
</organism>
<dbReference type="InterPro" id="IPR050149">
    <property type="entry name" value="Collagen_superfamily"/>
</dbReference>
<dbReference type="Pfam" id="PF01391">
    <property type="entry name" value="Collagen"/>
    <property type="match status" value="2"/>
</dbReference>
<gene>
    <name evidence="2" type="primary">Col9a2</name>
    <name evidence="2" type="ORF">EYF80_001629</name>
</gene>
<feature type="compositionally biased region" description="Gly residues" evidence="1">
    <location>
        <begin position="263"/>
        <end position="272"/>
    </location>
</feature>
<sequence length="345" mass="35685">MEKTAHLVFQGSRAAPERMGCLVLLALREQRACLAARGQKVDLELRASLDLGVTSACLVPPDLWVNLVFLVRVVWKEFLDPRETEVSEEQSGHRELSARLEAMEREDQSAFQVPRDLAEPRETRAIPVLRDWLARMGLSGEPGPKGQQGIRGDSGHNGPTGDPGKPGDQGPLGLPGPRGLNGERGVPGMPGIHGPSGRDTSDQHIIEVVLKMLQERLAAVAVSAKRAVLGGAGVMGPPGPPGPPGSSGPQGPHGLPGARGVPGMFGGHGQIGNTGLKGPAGVDGVARDGRHGERGPQGSAGEAGHPGKAGSTGLPGYCEAAMCLAASAYTSPRLQEAGRIKGPGF</sequence>
<reference evidence="2 3" key="1">
    <citation type="submission" date="2019-03" db="EMBL/GenBank/DDBJ databases">
        <title>First draft genome of Liparis tanakae, snailfish: a comprehensive survey of snailfish specific genes.</title>
        <authorList>
            <person name="Kim W."/>
            <person name="Song I."/>
            <person name="Jeong J.-H."/>
            <person name="Kim D."/>
            <person name="Kim S."/>
            <person name="Ryu S."/>
            <person name="Song J.Y."/>
            <person name="Lee S.K."/>
        </authorList>
    </citation>
    <scope>NUCLEOTIDE SEQUENCE [LARGE SCALE GENOMIC DNA]</scope>
    <source>
        <tissue evidence="2">Muscle</tissue>
    </source>
</reference>
<feature type="compositionally biased region" description="Pro residues" evidence="1">
    <location>
        <begin position="237"/>
        <end position="246"/>
    </location>
</feature>
<dbReference type="GO" id="GO:0005581">
    <property type="term" value="C:collagen trimer"/>
    <property type="evidence" value="ECO:0007669"/>
    <property type="project" value="UniProtKB-KW"/>
</dbReference>
<dbReference type="AlphaFoldDB" id="A0A4Z2JEG6"/>
<name>A0A4Z2JEG6_9TELE</name>
<dbReference type="OrthoDB" id="8956848at2759"/>
<dbReference type="GO" id="GO:0030020">
    <property type="term" value="F:extracellular matrix structural constituent conferring tensile strength"/>
    <property type="evidence" value="ECO:0007669"/>
    <property type="project" value="TreeGrafter"/>
</dbReference>
<dbReference type="PANTHER" id="PTHR24023:SF1112">
    <property type="entry name" value="COL_CUTICLE_N DOMAIN-CONTAINING PROTEIN-RELATED"/>
    <property type="match status" value="1"/>
</dbReference>
<feature type="compositionally biased region" description="Low complexity" evidence="1">
    <location>
        <begin position="159"/>
        <end position="184"/>
    </location>
</feature>
<evidence type="ECO:0000313" key="3">
    <source>
        <dbReference type="Proteomes" id="UP000314294"/>
    </source>
</evidence>